<keyword evidence="3" id="KW-1185">Reference proteome</keyword>
<keyword evidence="1" id="KW-0812">Transmembrane</keyword>
<evidence type="ECO:0000256" key="1">
    <source>
        <dbReference type="SAM" id="Phobius"/>
    </source>
</evidence>
<feature type="transmembrane region" description="Helical" evidence="1">
    <location>
        <begin position="145"/>
        <end position="161"/>
    </location>
</feature>
<reference evidence="2 3" key="1">
    <citation type="submission" date="2023-12" db="EMBL/GenBank/DDBJ databases">
        <title>the genome sequence of Hyalangium sp. s54d21.</title>
        <authorList>
            <person name="Zhang X."/>
        </authorList>
    </citation>
    <scope>NUCLEOTIDE SEQUENCE [LARGE SCALE GENOMIC DNA]</scope>
    <source>
        <strain evidence="3">s54d21</strain>
    </source>
</reference>
<comment type="caution">
    <text evidence="2">The sequence shown here is derived from an EMBL/GenBank/DDBJ whole genome shotgun (WGS) entry which is preliminary data.</text>
</comment>
<keyword evidence="1" id="KW-1133">Transmembrane helix</keyword>
<feature type="transmembrane region" description="Helical" evidence="1">
    <location>
        <begin position="74"/>
        <end position="93"/>
    </location>
</feature>
<evidence type="ECO:0000313" key="2">
    <source>
        <dbReference type="EMBL" id="MDY7231228.1"/>
    </source>
</evidence>
<name>A0ABU5HCP3_9BACT</name>
<feature type="transmembrane region" description="Helical" evidence="1">
    <location>
        <begin position="99"/>
        <end position="117"/>
    </location>
</feature>
<feature type="transmembrane region" description="Helical" evidence="1">
    <location>
        <begin position="196"/>
        <end position="215"/>
    </location>
</feature>
<organism evidence="2 3">
    <name type="scientific">Hyalangium rubrum</name>
    <dbReference type="NCBI Taxonomy" id="3103134"/>
    <lineage>
        <taxon>Bacteria</taxon>
        <taxon>Pseudomonadati</taxon>
        <taxon>Myxococcota</taxon>
        <taxon>Myxococcia</taxon>
        <taxon>Myxococcales</taxon>
        <taxon>Cystobacterineae</taxon>
        <taxon>Archangiaceae</taxon>
        <taxon>Hyalangium</taxon>
    </lineage>
</organism>
<protein>
    <submittedName>
        <fullName evidence="2">DUF4190 domain-containing protein</fullName>
    </submittedName>
</protein>
<proteinExistence type="predicted"/>
<feature type="transmembrane region" description="Helical" evidence="1">
    <location>
        <begin position="235"/>
        <end position="254"/>
    </location>
</feature>
<gene>
    <name evidence="2" type="ORF">SYV04_32865</name>
</gene>
<keyword evidence="1" id="KW-0472">Membrane</keyword>
<dbReference type="EMBL" id="JAXIVS010000014">
    <property type="protein sequence ID" value="MDY7231228.1"/>
    <property type="molecule type" value="Genomic_DNA"/>
</dbReference>
<accession>A0ABU5HCP3</accession>
<dbReference type="RefSeq" id="WP_321549943.1">
    <property type="nucleotide sequence ID" value="NZ_JAXIVS010000014.1"/>
</dbReference>
<sequence length="259" mass="28030">MSVADVPLGPLTPRCATHPREPAAGTCSRCGAFFCGGCERFIFGKVYCTACSQRPEINYLNEFRLKHWGRRDGGVWMAGLASLGLAVVAVQGLTHQRPWPALPFLACAVAGGVFFLGLRWGREALIAVPLLGAVLSAVRGDFPNAGLLLILALGAVALYFSPRIRLFFRVPIPPEQLQRLWDLYENNPRARDAMNLGLASFFLPLFAPFAIALGVVGLRRVNPDAVPPVGRKGHAIAGIVMGVLALSGWVALLFPRLYR</sequence>
<dbReference type="Proteomes" id="UP001291309">
    <property type="component" value="Unassembled WGS sequence"/>
</dbReference>
<evidence type="ECO:0000313" key="3">
    <source>
        <dbReference type="Proteomes" id="UP001291309"/>
    </source>
</evidence>